<dbReference type="Proteomes" id="UP000325579">
    <property type="component" value="Unassembled WGS sequence"/>
</dbReference>
<accession>A0A5N7CRJ3</accession>
<protein>
    <submittedName>
        <fullName evidence="1">Uncharacterized protein</fullName>
    </submittedName>
</protein>
<evidence type="ECO:0000313" key="1">
    <source>
        <dbReference type="EMBL" id="KAE8396744.1"/>
    </source>
</evidence>
<dbReference type="EMBL" id="ML737088">
    <property type="protein sequence ID" value="KAE8396744.1"/>
    <property type="molecule type" value="Genomic_DNA"/>
</dbReference>
<name>A0A5N7CRJ3_9EURO</name>
<dbReference type="OrthoDB" id="10523525at2759"/>
<evidence type="ECO:0000313" key="2">
    <source>
        <dbReference type="Proteomes" id="UP000325579"/>
    </source>
</evidence>
<organism evidence="1 2">
    <name type="scientific">Aspergillus pseudonomiae</name>
    <dbReference type="NCBI Taxonomy" id="1506151"/>
    <lineage>
        <taxon>Eukaryota</taxon>
        <taxon>Fungi</taxon>
        <taxon>Dikarya</taxon>
        <taxon>Ascomycota</taxon>
        <taxon>Pezizomycotina</taxon>
        <taxon>Eurotiomycetes</taxon>
        <taxon>Eurotiomycetidae</taxon>
        <taxon>Eurotiales</taxon>
        <taxon>Aspergillaceae</taxon>
        <taxon>Aspergillus</taxon>
        <taxon>Aspergillus subgen. Circumdati</taxon>
    </lineage>
</organism>
<dbReference type="RefSeq" id="XP_031934063.1">
    <property type="nucleotide sequence ID" value="XM_032088634.1"/>
</dbReference>
<reference evidence="1 2" key="1">
    <citation type="submission" date="2019-04" db="EMBL/GenBank/DDBJ databases">
        <authorList>
            <consortium name="DOE Joint Genome Institute"/>
            <person name="Mondo S."/>
            <person name="Kjaerbolling I."/>
            <person name="Vesth T."/>
            <person name="Frisvad J.C."/>
            <person name="Nybo J.L."/>
            <person name="Theobald S."/>
            <person name="Kildgaard S."/>
            <person name="Isbrandt T."/>
            <person name="Kuo A."/>
            <person name="Sato A."/>
            <person name="Lyhne E.K."/>
            <person name="Kogle M.E."/>
            <person name="Wiebenga A."/>
            <person name="Kun R.S."/>
            <person name="Lubbers R.J."/>
            <person name="Makela M.R."/>
            <person name="Barry K."/>
            <person name="Chovatia M."/>
            <person name="Clum A."/>
            <person name="Daum C."/>
            <person name="Haridas S."/>
            <person name="He G."/>
            <person name="LaButti K."/>
            <person name="Lipzen A."/>
            <person name="Riley R."/>
            <person name="Salamov A."/>
            <person name="Simmons B.A."/>
            <person name="Magnuson J.K."/>
            <person name="Henrissat B."/>
            <person name="Mortensen U.H."/>
            <person name="Larsen T.O."/>
            <person name="Devries R.P."/>
            <person name="Grigoriev I.V."/>
            <person name="Machida M."/>
            <person name="Baker S.E."/>
            <person name="Andersen M.R."/>
            <person name="Cantor M.N."/>
            <person name="Hua S.X."/>
        </authorList>
    </citation>
    <scope>NUCLEOTIDE SEQUENCE [LARGE SCALE GENOMIC DNA]</scope>
    <source>
        <strain evidence="1 2">CBS 119388</strain>
    </source>
</reference>
<dbReference type="AlphaFoldDB" id="A0A5N7CRJ3"/>
<sequence>MSMGRWRVGQGPTLSADRSSTVFLFHDRYCNSLFYHRMYGILFCPAGADADDNAHNVHCPISPNRIDQFLPGRRLPMESGNYFINDN</sequence>
<gene>
    <name evidence="1" type="ORF">BDV37DRAFT_290056</name>
</gene>
<dbReference type="GeneID" id="43673325"/>
<keyword evidence="2" id="KW-1185">Reference proteome</keyword>
<proteinExistence type="predicted"/>